<evidence type="ECO:0000256" key="1">
    <source>
        <dbReference type="SAM" id="Phobius"/>
    </source>
</evidence>
<sequence>MLPFNLILHKYLRSLFSLSYTSPYNCIGVYSITSVCPFLIILSGC</sequence>
<proteinExistence type="predicted"/>
<dbReference type="AlphaFoldDB" id="A0A2P2R2E2"/>
<accession>A0A2P2R2E2</accession>
<keyword evidence="1" id="KW-0472">Membrane</keyword>
<feature type="transmembrane region" description="Helical" evidence="1">
    <location>
        <begin position="20"/>
        <end position="42"/>
    </location>
</feature>
<keyword evidence="1" id="KW-0812">Transmembrane</keyword>
<name>A0A2P2R2E2_RHIMU</name>
<dbReference type="EMBL" id="GGEC01092939">
    <property type="protein sequence ID" value="MBX73423.1"/>
    <property type="molecule type" value="Transcribed_RNA"/>
</dbReference>
<protein>
    <submittedName>
        <fullName evidence="2">Uncharacterized protein</fullName>
    </submittedName>
</protein>
<organism evidence="2">
    <name type="scientific">Rhizophora mucronata</name>
    <name type="common">Asiatic mangrove</name>
    <dbReference type="NCBI Taxonomy" id="61149"/>
    <lineage>
        <taxon>Eukaryota</taxon>
        <taxon>Viridiplantae</taxon>
        <taxon>Streptophyta</taxon>
        <taxon>Embryophyta</taxon>
        <taxon>Tracheophyta</taxon>
        <taxon>Spermatophyta</taxon>
        <taxon>Magnoliopsida</taxon>
        <taxon>eudicotyledons</taxon>
        <taxon>Gunneridae</taxon>
        <taxon>Pentapetalae</taxon>
        <taxon>rosids</taxon>
        <taxon>fabids</taxon>
        <taxon>Malpighiales</taxon>
        <taxon>Rhizophoraceae</taxon>
        <taxon>Rhizophora</taxon>
    </lineage>
</organism>
<evidence type="ECO:0000313" key="2">
    <source>
        <dbReference type="EMBL" id="MBX73423.1"/>
    </source>
</evidence>
<keyword evidence="1" id="KW-1133">Transmembrane helix</keyword>
<reference evidence="2" key="1">
    <citation type="submission" date="2018-02" db="EMBL/GenBank/DDBJ databases">
        <title>Rhizophora mucronata_Transcriptome.</title>
        <authorList>
            <person name="Meera S.P."/>
            <person name="Sreeshan A."/>
            <person name="Augustine A."/>
        </authorList>
    </citation>
    <scope>NUCLEOTIDE SEQUENCE</scope>
    <source>
        <tissue evidence="2">Leaf</tissue>
    </source>
</reference>